<dbReference type="HOGENOM" id="CLU_2590262_0_0_1"/>
<gene>
    <name evidence="1" type="ORF">MGU_09396</name>
</gene>
<organism evidence="1 2">
    <name type="scientific">Metarhizium guizhouense (strain ARSEF 977)</name>
    <dbReference type="NCBI Taxonomy" id="1276136"/>
    <lineage>
        <taxon>Eukaryota</taxon>
        <taxon>Fungi</taxon>
        <taxon>Dikarya</taxon>
        <taxon>Ascomycota</taxon>
        <taxon>Pezizomycotina</taxon>
        <taxon>Sordariomycetes</taxon>
        <taxon>Hypocreomycetidae</taxon>
        <taxon>Hypocreales</taxon>
        <taxon>Clavicipitaceae</taxon>
        <taxon>Metarhizium</taxon>
    </lineage>
</organism>
<name>A0A0B4G991_METGA</name>
<proteinExistence type="predicted"/>
<dbReference type="AlphaFoldDB" id="A0A0B4G991"/>
<evidence type="ECO:0000313" key="2">
    <source>
        <dbReference type="Proteomes" id="UP000031192"/>
    </source>
</evidence>
<sequence length="80" mass="8316">MSNTTTFGDANSGFQAGIINGPVNVLAPPERLETPPIPSIAIPFSRDKDFVEPEGILNQIHRSCAQLGSRTALVGLGGVG</sequence>
<protein>
    <submittedName>
        <fullName evidence="1">Kinesin light chain</fullName>
    </submittedName>
</protein>
<comment type="caution">
    <text evidence="1">The sequence shown here is derived from an EMBL/GenBank/DDBJ whole genome shotgun (WGS) entry which is preliminary data.</text>
</comment>
<accession>A0A0B4G991</accession>
<keyword evidence="2" id="KW-1185">Reference proteome</keyword>
<reference evidence="1 2" key="1">
    <citation type="journal article" date="2014" name="Proc. Natl. Acad. Sci. U.S.A.">
        <title>Trajectory and genomic determinants of fungal-pathogen speciation and host adaptation.</title>
        <authorList>
            <person name="Hu X."/>
            <person name="Xiao G."/>
            <person name="Zheng P."/>
            <person name="Shang Y."/>
            <person name="Su Y."/>
            <person name="Zhang X."/>
            <person name="Liu X."/>
            <person name="Zhan S."/>
            <person name="St Leger R.J."/>
            <person name="Wang C."/>
        </authorList>
    </citation>
    <scope>NUCLEOTIDE SEQUENCE [LARGE SCALE GENOMIC DNA]</scope>
    <source>
        <strain evidence="1 2">ARSEF 977</strain>
    </source>
</reference>
<dbReference type="EMBL" id="AZNH01000062">
    <property type="protein sequence ID" value="KID83305.1"/>
    <property type="molecule type" value="Genomic_DNA"/>
</dbReference>
<evidence type="ECO:0000313" key="1">
    <source>
        <dbReference type="EMBL" id="KID83305.1"/>
    </source>
</evidence>
<dbReference type="Proteomes" id="UP000031192">
    <property type="component" value="Unassembled WGS sequence"/>
</dbReference>